<dbReference type="Pfam" id="PF00291">
    <property type="entry name" value="PALP"/>
    <property type="match status" value="1"/>
</dbReference>
<evidence type="ECO:0000259" key="6">
    <source>
        <dbReference type="Pfam" id="PF00291"/>
    </source>
</evidence>
<evidence type="ECO:0000256" key="4">
    <source>
        <dbReference type="PIRSR" id="PIRSR006278-1"/>
    </source>
</evidence>
<keyword evidence="8" id="KW-1185">Reference proteome</keyword>
<dbReference type="EMBL" id="BOVK01000075">
    <property type="protein sequence ID" value="GIQ71257.1"/>
    <property type="molecule type" value="Genomic_DNA"/>
</dbReference>
<evidence type="ECO:0000256" key="5">
    <source>
        <dbReference type="PIRSR" id="PIRSR006278-2"/>
    </source>
</evidence>
<accession>A0A8J4M4H6</accession>
<dbReference type="AlphaFoldDB" id="A0A8J4M4H6"/>
<gene>
    <name evidence="7" type="primary">dcyD</name>
    <name evidence="7" type="ORF">XYCOK13_40810</name>
</gene>
<proteinExistence type="inferred from homology"/>
<dbReference type="SUPFAM" id="SSF53686">
    <property type="entry name" value="Tryptophan synthase beta subunit-like PLP-dependent enzymes"/>
    <property type="match status" value="1"/>
</dbReference>
<dbReference type="RefSeq" id="WP_213414052.1">
    <property type="nucleotide sequence ID" value="NZ_BOVK01000075.1"/>
</dbReference>
<evidence type="ECO:0000256" key="3">
    <source>
        <dbReference type="ARBA" id="ARBA00022898"/>
    </source>
</evidence>
<feature type="active site" description="Nucleophile" evidence="4">
    <location>
        <position position="66"/>
    </location>
</feature>
<reference evidence="7" key="1">
    <citation type="submission" date="2021-04" db="EMBL/GenBank/DDBJ databases">
        <title>Draft genome sequence of Xylanibacillus composti strain K13.</title>
        <authorList>
            <person name="Uke A."/>
            <person name="Chhe C."/>
            <person name="Baramee S."/>
            <person name="Kosugi A."/>
        </authorList>
    </citation>
    <scope>NUCLEOTIDE SEQUENCE</scope>
    <source>
        <strain evidence="7">K13</strain>
    </source>
</reference>
<dbReference type="InterPro" id="IPR027278">
    <property type="entry name" value="ACCD_DCysDesulf"/>
</dbReference>
<feature type="modified residue" description="N6-(pyridoxal phosphate)lysine" evidence="5">
    <location>
        <position position="39"/>
    </location>
</feature>
<dbReference type="PIRSF" id="PIRSF006278">
    <property type="entry name" value="ACCD_DCysDesulf"/>
    <property type="match status" value="1"/>
</dbReference>
<evidence type="ECO:0000313" key="8">
    <source>
        <dbReference type="Proteomes" id="UP000677918"/>
    </source>
</evidence>
<dbReference type="GO" id="GO:1901605">
    <property type="term" value="P:alpha-amino acid metabolic process"/>
    <property type="evidence" value="ECO:0007669"/>
    <property type="project" value="UniProtKB-ARBA"/>
</dbReference>
<dbReference type="InterPro" id="IPR001926">
    <property type="entry name" value="TrpB-like_PALP"/>
</dbReference>
<comment type="caution">
    <text evidence="7">The sequence shown here is derived from an EMBL/GenBank/DDBJ whole genome shotgun (WGS) entry which is preliminary data.</text>
</comment>
<evidence type="ECO:0000256" key="1">
    <source>
        <dbReference type="ARBA" id="ARBA00001933"/>
    </source>
</evidence>
<dbReference type="PANTHER" id="PTHR43780">
    <property type="entry name" value="1-AMINOCYCLOPROPANE-1-CARBOXYLATE DEAMINASE-RELATED"/>
    <property type="match status" value="1"/>
</dbReference>
<evidence type="ECO:0000256" key="2">
    <source>
        <dbReference type="ARBA" id="ARBA00008639"/>
    </source>
</evidence>
<keyword evidence="3 5" id="KW-0663">Pyridoxal phosphate</keyword>
<protein>
    <submittedName>
        <fullName evidence="7">D-cysteine desulfhydrase</fullName>
    </submittedName>
</protein>
<organism evidence="7 8">
    <name type="scientific">Xylanibacillus composti</name>
    <dbReference type="NCBI Taxonomy" id="1572762"/>
    <lineage>
        <taxon>Bacteria</taxon>
        <taxon>Bacillati</taxon>
        <taxon>Bacillota</taxon>
        <taxon>Bacilli</taxon>
        <taxon>Bacillales</taxon>
        <taxon>Paenibacillaceae</taxon>
        <taxon>Xylanibacillus</taxon>
    </lineage>
</organism>
<comment type="similarity">
    <text evidence="2">Belongs to the ACC deaminase/D-cysteine desulfhydrase family.</text>
</comment>
<dbReference type="Gene3D" id="3.40.50.1100">
    <property type="match status" value="2"/>
</dbReference>
<name>A0A8J4M4H6_9BACL</name>
<dbReference type="InterPro" id="IPR036052">
    <property type="entry name" value="TrpB-like_PALP_sf"/>
</dbReference>
<comment type="cofactor">
    <cofactor evidence="1">
        <name>pyridoxal 5'-phosphate</name>
        <dbReference type="ChEBI" id="CHEBI:597326"/>
    </cofactor>
</comment>
<dbReference type="GO" id="GO:0019148">
    <property type="term" value="F:D-cysteine desulfhydrase activity"/>
    <property type="evidence" value="ECO:0007669"/>
    <property type="project" value="TreeGrafter"/>
</dbReference>
<evidence type="ECO:0000313" key="7">
    <source>
        <dbReference type="EMBL" id="GIQ71257.1"/>
    </source>
</evidence>
<dbReference type="Proteomes" id="UP000677918">
    <property type="component" value="Unassembled WGS sequence"/>
</dbReference>
<sequence length="316" mass="35261">MKIRLDCHTPIQKLEDEFFGNTIYVKRDDLLPLSFGGNKLRKALLFFEDIKRNGANCVITYGSEKSNHCRVIANIAAVNNIPCYIISPNGTNGRSNNTELILMFGANIVKCQLHEVQETINNQISHLRSLGYLPYFIQGGGHGDIGTQAYVEAYNEIVEYERSQNISFDMIFHASGTGTTQAGLVCGNIINGHKKEIVGVSIARKNPRGKEIVIESVKSYLNGRKLKSEGISENSIEFIDDYIIDGYGTINDSVIHTVKDIMIKECIPLDLTYTGKAFWGMKSYIRKKRITNKNILFIHTGGTPLFFDNLGALLNG</sequence>
<feature type="domain" description="Tryptophan synthase beta chain-like PALP" evidence="6">
    <location>
        <begin position="9"/>
        <end position="301"/>
    </location>
</feature>
<dbReference type="PANTHER" id="PTHR43780:SF2">
    <property type="entry name" value="1-AMINOCYCLOPROPANE-1-CARBOXYLATE DEAMINASE-RELATED"/>
    <property type="match status" value="1"/>
</dbReference>